<dbReference type="Gene3D" id="3.90.550.10">
    <property type="entry name" value="Spore Coat Polysaccharide Biosynthesis Protein SpsA, Chain A"/>
    <property type="match status" value="1"/>
</dbReference>
<dbReference type="SUPFAM" id="SSF53448">
    <property type="entry name" value="Nucleotide-diphospho-sugar transferases"/>
    <property type="match status" value="1"/>
</dbReference>
<dbReference type="EMBL" id="JAINWF010000022">
    <property type="protein sequence ID" value="MCD1610542.1"/>
    <property type="molecule type" value="Genomic_DNA"/>
</dbReference>
<evidence type="ECO:0000313" key="3">
    <source>
        <dbReference type="EMBL" id="MCD1610542.1"/>
    </source>
</evidence>
<proteinExistence type="predicted"/>
<dbReference type="Pfam" id="PF12804">
    <property type="entry name" value="NTP_transf_3"/>
    <property type="match status" value="1"/>
</dbReference>
<dbReference type="Proteomes" id="UP001138989">
    <property type="component" value="Unassembled WGS sequence"/>
</dbReference>
<protein>
    <submittedName>
        <fullName evidence="3">Nucleotidyltransferase family protein</fullName>
    </submittedName>
</protein>
<organism evidence="3 4">
    <name type="scientific">Stutzerimonas kunmingensis</name>
    <dbReference type="NCBI Taxonomy" id="1211807"/>
    <lineage>
        <taxon>Bacteria</taxon>
        <taxon>Pseudomonadati</taxon>
        <taxon>Pseudomonadota</taxon>
        <taxon>Gammaproteobacteria</taxon>
        <taxon>Pseudomonadales</taxon>
        <taxon>Pseudomonadaceae</taxon>
        <taxon>Stutzerimonas</taxon>
    </lineage>
</organism>
<dbReference type="InterPro" id="IPR029044">
    <property type="entry name" value="Nucleotide-diphossugar_trans"/>
</dbReference>
<dbReference type="InterPro" id="IPR025877">
    <property type="entry name" value="MobA-like_NTP_Trfase"/>
</dbReference>
<name>A0A9X1N865_9GAMM</name>
<dbReference type="GO" id="GO:0016779">
    <property type="term" value="F:nucleotidyltransferase activity"/>
    <property type="evidence" value="ECO:0007669"/>
    <property type="project" value="UniProtKB-ARBA"/>
</dbReference>
<comment type="caution">
    <text evidence="3">The sequence shown here is derived from an EMBL/GenBank/DDBJ whole genome shotgun (WGS) entry which is preliminary data.</text>
</comment>
<dbReference type="AlphaFoldDB" id="A0A9X1N865"/>
<gene>
    <name evidence="3" type="ORF">K7H17_22095</name>
</gene>
<feature type="domain" description="MobA-like NTP transferase" evidence="2">
    <location>
        <begin position="24"/>
        <end position="146"/>
    </location>
</feature>
<sequence>MDELEDVHYIALVLAADRHAGDAVARAAGVPCKALAPVGGIPMLRRVVNALQGSSHISHTMLIGPDRELLRLDPQIEQWLQADALAWQASASSPSASALNALERIPEQQPALITTADHALLSSVMVDHFLREATASEYDFVVGVARLDAVQARFPDTRRTPIRLRGGPYSGCNLFAVTTERGRRLADFWRRIEQERKHPRRVISGALGPVAVMRYLLGRLTLDEALARLSRRLDVKIGAVVMPFAEAAIDVDSPADLALVERIVAEVAGTAPIQA</sequence>
<evidence type="ECO:0000256" key="1">
    <source>
        <dbReference type="ARBA" id="ARBA00022842"/>
    </source>
</evidence>
<keyword evidence="4" id="KW-1185">Reference proteome</keyword>
<accession>A0A9X1N865</accession>
<evidence type="ECO:0000313" key="4">
    <source>
        <dbReference type="Proteomes" id="UP001138989"/>
    </source>
</evidence>
<evidence type="ECO:0000259" key="2">
    <source>
        <dbReference type="Pfam" id="PF12804"/>
    </source>
</evidence>
<reference evidence="3" key="1">
    <citation type="submission" date="2021-08" db="EMBL/GenBank/DDBJ databases">
        <title>Isolation and characterization of neutrophilic mixotrophic iron-oxidizing bacteria from deep-sea hydrothermal vents.</title>
        <authorList>
            <person name="He Y."/>
        </authorList>
    </citation>
    <scope>NUCLEOTIDE SEQUENCE</scope>
    <source>
        <strain evidence="3">IOP_13</strain>
    </source>
</reference>
<keyword evidence="1" id="KW-0460">Magnesium</keyword>